<evidence type="ECO:0000313" key="10">
    <source>
        <dbReference type="Proteomes" id="UP001158576"/>
    </source>
</evidence>
<evidence type="ECO:0000256" key="7">
    <source>
        <dbReference type="ARBA" id="ARBA00048679"/>
    </source>
</evidence>
<keyword evidence="2" id="KW-0808">Transferase</keyword>
<dbReference type="InterPro" id="IPR011009">
    <property type="entry name" value="Kinase-like_dom_sf"/>
</dbReference>
<dbReference type="PANTHER" id="PTHR24350">
    <property type="entry name" value="SERINE/THREONINE-PROTEIN KINASE IAL-RELATED"/>
    <property type="match status" value="1"/>
</dbReference>
<keyword evidence="4" id="KW-0418">Kinase</keyword>
<protein>
    <submittedName>
        <fullName evidence="9">Oidioi.mRNA.OKI2018_I69.chr2.g8381.t1.cds</fullName>
    </submittedName>
</protein>
<dbReference type="EMBL" id="OU015567">
    <property type="protein sequence ID" value="CAG5114322.1"/>
    <property type="molecule type" value="Genomic_DNA"/>
</dbReference>
<dbReference type="Proteomes" id="UP001158576">
    <property type="component" value="Chromosome 2"/>
</dbReference>
<keyword evidence="3" id="KW-0547">Nucleotide-binding</keyword>
<organism evidence="9 10">
    <name type="scientific">Oikopleura dioica</name>
    <name type="common">Tunicate</name>
    <dbReference type="NCBI Taxonomy" id="34765"/>
    <lineage>
        <taxon>Eukaryota</taxon>
        <taxon>Metazoa</taxon>
        <taxon>Chordata</taxon>
        <taxon>Tunicata</taxon>
        <taxon>Appendicularia</taxon>
        <taxon>Copelata</taxon>
        <taxon>Oikopleuridae</taxon>
        <taxon>Oikopleura</taxon>
    </lineage>
</organism>
<evidence type="ECO:0000256" key="2">
    <source>
        <dbReference type="ARBA" id="ARBA00022679"/>
    </source>
</evidence>
<evidence type="ECO:0000259" key="8">
    <source>
        <dbReference type="PROSITE" id="PS50011"/>
    </source>
</evidence>
<comment type="catalytic activity">
    <reaction evidence="7">
        <text>L-seryl-[protein] + ATP = O-phospho-L-seryl-[protein] + ADP + H(+)</text>
        <dbReference type="Rhea" id="RHEA:17989"/>
        <dbReference type="Rhea" id="RHEA-COMP:9863"/>
        <dbReference type="Rhea" id="RHEA-COMP:11604"/>
        <dbReference type="ChEBI" id="CHEBI:15378"/>
        <dbReference type="ChEBI" id="CHEBI:29999"/>
        <dbReference type="ChEBI" id="CHEBI:30616"/>
        <dbReference type="ChEBI" id="CHEBI:83421"/>
        <dbReference type="ChEBI" id="CHEBI:456216"/>
        <dbReference type="EC" id="2.7.11.1"/>
    </reaction>
</comment>
<dbReference type="PROSITE" id="PS50011">
    <property type="entry name" value="PROTEIN_KINASE_DOM"/>
    <property type="match status" value="1"/>
</dbReference>
<sequence length="128" mass="14108">MFTGPNGLRYSGLILEYLPGGDLAQFFENMLNNQGGENELPWAQNDALRISAQLVLALNYIHGKNIIRRDIKPENILMSADFQQVKIADFNISRSAEVTIHTGVAGSMDYLAPETIKNQGSTGPLFLP</sequence>
<evidence type="ECO:0000256" key="6">
    <source>
        <dbReference type="ARBA" id="ARBA00047899"/>
    </source>
</evidence>
<gene>
    <name evidence="9" type="ORF">OKIOD_LOCUS17146</name>
</gene>
<name>A0ABN7TFE4_OIKDI</name>
<reference evidence="9 10" key="1">
    <citation type="submission" date="2021-04" db="EMBL/GenBank/DDBJ databases">
        <authorList>
            <person name="Bliznina A."/>
        </authorList>
    </citation>
    <scope>NUCLEOTIDE SEQUENCE [LARGE SCALE GENOMIC DNA]</scope>
</reference>
<evidence type="ECO:0000256" key="5">
    <source>
        <dbReference type="ARBA" id="ARBA00022840"/>
    </source>
</evidence>
<dbReference type="Gene3D" id="1.10.510.10">
    <property type="entry name" value="Transferase(Phosphotransferase) domain 1"/>
    <property type="match status" value="1"/>
</dbReference>
<keyword evidence="1" id="KW-0723">Serine/threonine-protein kinase</keyword>
<accession>A0ABN7TFE4</accession>
<evidence type="ECO:0000256" key="3">
    <source>
        <dbReference type="ARBA" id="ARBA00022741"/>
    </source>
</evidence>
<evidence type="ECO:0000256" key="4">
    <source>
        <dbReference type="ARBA" id="ARBA00022777"/>
    </source>
</evidence>
<comment type="catalytic activity">
    <reaction evidence="6">
        <text>L-threonyl-[protein] + ATP = O-phospho-L-threonyl-[protein] + ADP + H(+)</text>
        <dbReference type="Rhea" id="RHEA:46608"/>
        <dbReference type="Rhea" id="RHEA-COMP:11060"/>
        <dbReference type="Rhea" id="RHEA-COMP:11605"/>
        <dbReference type="ChEBI" id="CHEBI:15378"/>
        <dbReference type="ChEBI" id="CHEBI:30013"/>
        <dbReference type="ChEBI" id="CHEBI:30616"/>
        <dbReference type="ChEBI" id="CHEBI:61977"/>
        <dbReference type="ChEBI" id="CHEBI:456216"/>
        <dbReference type="EC" id="2.7.11.1"/>
    </reaction>
</comment>
<dbReference type="InterPro" id="IPR030616">
    <property type="entry name" value="Aur-like"/>
</dbReference>
<dbReference type="InterPro" id="IPR000719">
    <property type="entry name" value="Prot_kinase_dom"/>
</dbReference>
<keyword evidence="5" id="KW-0067">ATP-binding</keyword>
<dbReference type="Pfam" id="PF00069">
    <property type="entry name" value="Pkinase"/>
    <property type="match status" value="1"/>
</dbReference>
<evidence type="ECO:0000313" key="9">
    <source>
        <dbReference type="EMBL" id="CAG5114322.1"/>
    </source>
</evidence>
<dbReference type="SUPFAM" id="SSF56112">
    <property type="entry name" value="Protein kinase-like (PK-like)"/>
    <property type="match status" value="1"/>
</dbReference>
<proteinExistence type="predicted"/>
<feature type="domain" description="Protein kinase" evidence="8">
    <location>
        <begin position="1"/>
        <end position="128"/>
    </location>
</feature>
<keyword evidence="10" id="KW-1185">Reference proteome</keyword>
<evidence type="ECO:0000256" key="1">
    <source>
        <dbReference type="ARBA" id="ARBA00022527"/>
    </source>
</evidence>